<name>A0A0W0TGL5_LEGER</name>
<organism evidence="3 4">
    <name type="scientific">Legionella erythra</name>
    <dbReference type="NCBI Taxonomy" id="448"/>
    <lineage>
        <taxon>Bacteria</taxon>
        <taxon>Pseudomonadati</taxon>
        <taxon>Pseudomonadota</taxon>
        <taxon>Gammaproteobacteria</taxon>
        <taxon>Legionellales</taxon>
        <taxon>Legionellaceae</taxon>
        <taxon>Legionella</taxon>
    </lineage>
</organism>
<dbReference type="EMBL" id="LNYA01000034">
    <property type="protein sequence ID" value="KTC94605.1"/>
    <property type="molecule type" value="Genomic_DNA"/>
</dbReference>
<comment type="caution">
    <text evidence="3">The sequence shown here is derived from an EMBL/GenBank/DDBJ whole genome shotgun (WGS) entry which is preliminary data.</text>
</comment>
<dbReference type="OrthoDB" id="5649692at2"/>
<feature type="region of interest" description="Disordered" evidence="1">
    <location>
        <begin position="500"/>
        <end position="528"/>
    </location>
</feature>
<feature type="transmembrane region" description="Helical" evidence="2">
    <location>
        <begin position="592"/>
        <end position="615"/>
    </location>
</feature>
<sequence length="705" mass="80372">MREGHHQITYRAMPQQARFGLFTRPLHDESCYTQEELQLRDTILNARSQSGLDPDLLRTDMTWFSPDNQVALVNVNEGSWIFGSEYRPRQGLSRDDFHIGLINRQLHWPALNTMTRFIGDYLLIRNNQLDDRHLNQPLNYVYLDTVQILNRMAVVHDGRYVHKQLQLLNKYLRVVETHVSPTQGSDRLFLADCRYTLEHRIARDIKTKQQSQQLRLHFEQVRHQLNHVAELRHTVLHFALTDGSVNPHPYWEHFSETPRGLEGKQEFPTLSAKSCAEKTSDALTQPGNTQLSQLKLTPHTLDDCPALGLIDRTTTETKAAYGQSISDLQEVLRFQHILDSLLQLFDQAGEVFTLIQFRRQMNNLLLGIEQFIQQSEQHIVNVVEANSRLYHQLIQDKQDLSWWQRMTSGKVEKIDRFIQNQDNLARFPTSASDLSAASKELLDGVHEVLNHLKQQGTETQQIAMVSSTRELVQHVMDSMHAWVGHQQEINGLPIPDKPALPISHHQEQPTTDLGIKPFQPDAPKPKSLPKTSFTQRVEAPLFFQAQSQQTPVRVSSCPLNQPCTAPLLSGNTTVAQSNPSTRAAIRPEAAAISAPVLLGTLVLLPLVFIGLKLLYDAWQTPTPRRQTPNNKEDFKQLTTQAEDLLAAASHLLPEMETSCMQEEFDYLKSRAETSQDYNNESMRDLVDELKETLSPLQPQGVSLNG</sequence>
<evidence type="ECO:0000313" key="3">
    <source>
        <dbReference type="EMBL" id="KTC94605.1"/>
    </source>
</evidence>
<dbReference type="AlphaFoldDB" id="A0A0W0TGL5"/>
<dbReference type="RefSeq" id="WP_058527846.1">
    <property type="nucleotide sequence ID" value="NZ_CAAAHY010000005.1"/>
</dbReference>
<protein>
    <submittedName>
        <fullName evidence="3">Uncharacterized protein</fullName>
    </submittedName>
</protein>
<keyword evidence="2" id="KW-1133">Transmembrane helix</keyword>
<keyword evidence="4" id="KW-1185">Reference proteome</keyword>
<reference evidence="3 4" key="1">
    <citation type="submission" date="2015-11" db="EMBL/GenBank/DDBJ databases">
        <title>Genomic analysis of 38 Legionella species identifies large and diverse effector repertoires.</title>
        <authorList>
            <person name="Burstein D."/>
            <person name="Amaro F."/>
            <person name="Zusman T."/>
            <person name="Lifshitz Z."/>
            <person name="Cohen O."/>
            <person name="Gilbert J.A."/>
            <person name="Pupko T."/>
            <person name="Shuman H.A."/>
            <person name="Segal G."/>
        </authorList>
    </citation>
    <scope>NUCLEOTIDE SEQUENCE [LARGE SCALE GENOMIC DNA]</scope>
    <source>
        <strain evidence="3 4">SE-32A-C8</strain>
    </source>
</reference>
<proteinExistence type="predicted"/>
<dbReference type="PATRIC" id="fig|448.7.peg.2912"/>
<dbReference type="Proteomes" id="UP000054773">
    <property type="component" value="Unassembled WGS sequence"/>
</dbReference>
<keyword evidence="2" id="KW-0472">Membrane</keyword>
<accession>A0A0W0TGL5</accession>
<keyword evidence="2" id="KW-0812">Transmembrane</keyword>
<evidence type="ECO:0000256" key="2">
    <source>
        <dbReference type="SAM" id="Phobius"/>
    </source>
</evidence>
<evidence type="ECO:0000313" key="4">
    <source>
        <dbReference type="Proteomes" id="UP000054773"/>
    </source>
</evidence>
<evidence type="ECO:0000256" key="1">
    <source>
        <dbReference type="SAM" id="MobiDB-lite"/>
    </source>
</evidence>
<gene>
    <name evidence="3" type="ORF">Lery_2772</name>
</gene>